<organism evidence="1 2">
    <name type="scientific">Dactylosporangium salmoneum</name>
    <dbReference type="NCBI Taxonomy" id="53361"/>
    <lineage>
        <taxon>Bacteria</taxon>
        <taxon>Bacillati</taxon>
        <taxon>Actinomycetota</taxon>
        <taxon>Actinomycetes</taxon>
        <taxon>Micromonosporales</taxon>
        <taxon>Micromonosporaceae</taxon>
        <taxon>Dactylosporangium</taxon>
    </lineage>
</organism>
<sequence length="109" mass="12246">MELDVWDRAAAVRQVSVLEPAYAGYRCVHRDDHPMTIDTARGLGSALIRLRRVHEGQRLIEWAGRQEPKRPRPGRGAAVGQAGQARSYWYRLYLAIRATTLVVYSGSVA</sequence>
<evidence type="ECO:0000313" key="1">
    <source>
        <dbReference type="EMBL" id="GAA2356780.1"/>
    </source>
</evidence>
<dbReference type="Proteomes" id="UP001501444">
    <property type="component" value="Unassembled WGS sequence"/>
</dbReference>
<accession>A0ABP5TRB4</accession>
<name>A0ABP5TRB4_9ACTN</name>
<protein>
    <submittedName>
        <fullName evidence="1">Uncharacterized protein</fullName>
    </submittedName>
</protein>
<evidence type="ECO:0000313" key="2">
    <source>
        <dbReference type="Proteomes" id="UP001501444"/>
    </source>
</evidence>
<comment type="caution">
    <text evidence="1">The sequence shown here is derived from an EMBL/GenBank/DDBJ whole genome shotgun (WGS) entry which is preliminary data.</text>
</comment>
<dbReference type="EMBL" id="BAAARV010000039">
    <property type="protein sequence ID" value="GAA2356780.1"/>
    <property type="molecule type" value="Genomic_DNA"/>
</dbReference>
<proteinExistence type="predicted"/>
<gene>
    <name evidence="1" type="ORF">GCM10010170_049810</name>
</gene>
<keyword evidence="2" id="KW-1185">Reference proteome</keyword>
<reference evidence="2" key="1">
    <citation type="journal article" date="2019" name="Int. J. Syst. Evol. Microbiol.">
        <title>The Global Catalogue of Microorganisms (GCM) 10K type strain sequencing project: providing services to taxonomists for standard genome sequencing and annotation.</title>
        <authorList>
            <consortium name="The Broad Institute Genomics Platform"/>
            <consortium name="The Broad Institute Genome Sequencing Center for Infectious Disease"/>
            <person name="Wu L."/>
            <person name="Ma J."/>
        </authorList>
    </citation>
    <scope>NUCLEOTIDE SEQUENCE [LARGE SCALE GENOMIC DNA]</scope>
    <source>
        <strain evidence="2">JCM 3272</strain>
    </source>
</reference>